<sequence>MSSRERQSTLYSFSEYELIKFFLIQTLRSGNAGLLYGPPGCGKSTLAYQLAAAYPGHACVWRAGGDEYRSWMIPAITVDADPPPVAATHFWQRAMPAVTHTDQPVLFIIDNADVLVRQLPAFIHDFRQLAASRRAGASLLLIGSEGVLRHKRIKPLIDVPVCMNAPDADDTHAFMLHEINVDENEPVQLRPAFTWRAAKAARGNLALLSRLARSAEQMARASQATTLTARQEGQLIHVLAPQRNVMRCGILLTLYAGLAFTVGWLGSDVIKPVLPVPAWMMLPPAEKEPVADITEVGADARNAMQQLFNTWGYDVQPDEAWCDQAERAELVCESGKDSLNTLAARGLPWIAQLNADKHVLHAVVMRISESELDLLIRGKTWTVQRTWFEPRWDGNFILMEKRTPDGEMTVSGNSSPESIVWLDAMLSRTLNIPAEKTGEWTPMLVEKVKRFQQRENLKQDGKPGKQTLIRLQQALGEAPQLINESLSDAIAIKESAK</sequence>
<accession>A0ACC8S673</accession>
<evidence type="ECO:0000313" key="2">
    <source>
        <dbReference type="Proteomes" id="UP000187000"/>
    </source>
</evidence>
<keyword evidence="2" id="KW-1185">Reference proteome</keyword>
<proteinExistence type="predicted"/>
<protein>
    <submittedName>
        <fullName evidence="1">Uncharacterized protein</fullName>
    </submittedName>
</protein>
<comment type="caution">
    <text evidence="1">The sequence shown here is derived from an EMBL/GenBank/DDBJ whole genome shotgun (WGS) entry which is preliminary data.</text>
</comment>
<dbReference type="EMBL" id="MKXD01000003">
    <property type="protein sequence ID" value="OLR19025.1"/>
    <property type="molecule type" value="Genomic_DNA"/>
</dbReference>
<organism evidence="1 2">
    <name type="scientific">Enterobacter kobei</name>
    <dbReference type="NCBI Taxonomy" id="208224"/>
    <lineage>
        <taxon>Bacteria</taxon>
        <taxon>Pseudomonadati</taxon>
        <taxon>Pseudomonadota</taxon>
        <taxon>Gammaproteobacteria</taxon>
        <taxon>Enterobacterales</taxon>
        <taxon>Enterobacteriaceae</taxon>
        <taxon>Enterobacter</taxon>
        <taxon>Enterobacter cloacae complex</taxon>
    </lineage>
</organism>
<dbReference type="Proteomes" id="UP000187000">
    <property type="component" value="Unassembled WGS sequence"/>
</dbReference>
<name>A0ACC8S673_9ENTR</name>
<reference evidence="1" key="1">
    <citation type="submission" date="2016-10" db="EMBL/GenBank/DDBJ databases">
        <authorList>
            <person name="Wang S."/>
            <person name="Zhu B."/>
        </authorList>
    </citation>
    <scope>NUCLEOTIDE SEQUENCE</scope>
    <source>
        <strain evidence="1">JCM 8580</strain>
    </source>
</reference>
<evidence type="ECO:0000313" key="1">
    <source>
        <dbReference type="EMBL" id="OLR19025.1"/>
    </source>
</evidence>
<gene>
    <name evidence="1" type="ORF">BH713_21490</name>
</gene>